<dbReference type="OrthoDB" id="310895at2759"/>
<dbReference type="FunFam" id="3.40.605.10:FF:000026">
    <property type="entry name" value="Aldehyde dehydrogenase, putative"/>
    <property type="match status" value="1"/>
</dbReference>
<comment type="similarity">
    <text evidence="1 6">Belongs to the aldehyde dehydrogenase family.</text>
</comment>
<dbReference type="InterPro" id="IPR016161">
    <property type="entry name" value="Ald_DH/histidinol_DH"/>
</dbReference>
<dbReference type="Gene3D" id="3.40.605.10">
    <property type="entry name" value="Aldehyde Dehydrogenase, Chain A, domain 1"/>
    <property type="match status" value="1"/>
</dbReference>
<dbReference type="InterPro" id="IPR015590">
    <property type="entry name" value="Aldehyde_DH_dom"/>
</dbReference>
<sequence length="461" mass="50613">MEKAGSQRQPTCTFSPDPSMLTDRLFADSRYHTLPNQRRSVLTKQHYLSRSAENTGVGVCGQIIPWNFPLLMMAWKLGPALATGNTIVLKPAEQTPLTALYVAQLCKEAGFPPGVVNVVPGHGETGAHIVNHPDVDKIAFTGSTEVGKLIQANAANTVKRITLELGGKSPNIIFGDVDLPKAVEVAHQALFFNMGQCCCAGSRTFVEEKIYDQFVEMSAARAKKRVVGNPFQMNVEQGPQIDEEQQNKILSLIESGKQQGARLLTGGKKHGDKGYFIEPTVFADVQDNMDIAKTEIFGPVQQIIKFKNVEEVIERANHTLYGLAAAVFTKDLDKANYMIQGLRAGTVWVNDYNVFGAQVPFGGFKESGLGRENGAYALSNYTEVPVGIAAGAVVHIGGSKGFTIGRRPRHNFPQNIGRRLLPYKTKNLFPGRVLGRCRVQPEPVARSLTHLPCMRYNRYKD</sequence>
<feature type="domain" description="Aldehyde dehydrogenase" evidence="7">
    <location>
        <begin position="54"/>
        <end position="384"/>
    </location>
</feature>
<comment type="caution">
    <text evidence="8">The sequence shown here is derived from an EMBL/GenBank/DDBJ whole genome shotgun (WGS) entry which is preliminary data.</text>
</comment>
<evidence type="ECO:0000313" key="8">
    <source>
        <dbReference type="EMBL" id="GBP84544.1"/>
    </source>
</evidence>
<feature type="active site" evidence="5">
    <location>
        <position position="164"/>
    </location>
</feature>
<dbReference type="PROSITE" id="PS00070">
    <property type="entry name" value="ALDEHYDE_DEHYDR_CYS"/>
    <property type="match status" value="1"/>
</dbReference>
<evidence type="ECO:0000256" key="2">
    <source>
        <dbReference type="ARBA" id="ARBA00023002"/>
    </source>
</evidence>
<evidence type="ECO:0000256" key="1">
    <source>
        <dbReference type="ARBA" id="ARBA00009986"/>
    </source>
</evidence>
<dbReference type="SUPFAM" id="SSF53720">
    <property type="entry name" value="ALDH-like"/>
    <property type="match status" value="1"/>
</dbReference>
<dbReference type="FunFam" id="3.40.605.10:FF:000029">
    <property type="entry name" value="Aldehyde dehydrogenase, mitochondrial"/>
    <property type="match status" value="1"/>
</dbReference>
<evidence type="ECO:0000313" key="9">
    <source>
        <dbReference type="Proteomes" id="UP000299102"/>
    </source>
</evidence>
<evidence type="ECO:0000256" key="6">
    <source>
        <dbReference type="RuleBase" id="RU003345"/>
    </source>
</evidence>
<dbReference type="AlphaFoldDB" id="A0A4C1ZBP4"/>
<protein>
    <recommendedName>
        <fullName evidence="4">aldehyde dehydrogenase (NAD(+))</fullName>
        <ecNumber evidence="4">1.2.1.3</ecNumber>
    </recommendedName>
</protein>
<gene>
    <name evidence="8" type="primary">ALDH2</name>
    <name evidence="8" type="ORF">EVAR_65220_1</name>
</gene>
<dbReference type="STRING" id="151549.A0A4C1ZBP4"/>
<dbReference type="InterPro" id="IPR016163">
    <property type="entry name" value="Ald_DH_C"/>
</dbReference>
<dbReference type="InterPro" id="IPR016160">
    <property type="entry name" value="Ald_DH_CS_CYS"/>
</dbReference>
<keyword evidence="9" id="KW-1185">Reference proteome</keyword>
<dbReference type="InterPro" id="IPR029510">
    <property type="entry name" value="Ald_DH_CS_GLU"/>
</dbReference>
<dbReference type="InterPro" id="IPR016162">
    <property type="entry name" value="Ald_DH_N"/>
</dbReference>
<accession>A0A4C1ZBP4</accession>
<proteinExistence type="inferred from homology"/>
<keyword evidence="2 6" id="KW-0560">Oxidoreductase</keyword>
<dbReference type="Proteomes" id="UP000299102">
    <property type="component" value="Unassembled WGS sequence"/>
</dbReference>
<dbReference type="PROSITE" id="PS00687">
    <property type="entry name" value="ALDEHYDE_DEHYDR_GLU"/>
    <property type="match status" value="1"/>
</dbReference>
<dbReference type="FunFam" id="3.40.309.10:FF:000001">
    <property type="entry name" value="Mitochondrial aldehyde dehydrogenase 2"/>
    <property type="match status" value="1"/>
</dbReference>
<evidence type="ECO:0000256" key="5">
    <source>
        <dbReference type="PROSITE-ProRule" id="PRU10007"/>
    </source>
</evidence>
<dbReference type="GO" id="GO:0004029">
    <property type="term" value="F:aldehyde dehydrogenase (NAD+) activity"/>
    <property type="evidence" value="ECO:0007669"/>
    <property type="project" value="UniProtKB-EC"/>
</dbReference>
<organism evidence="8 9">
    <name type="scientific">Eumeta variegata</name>
    <name type="common">Bagworm moth</name>
    <name type="synonym">Eumeta japonica</name>
    <dbReference type="NCBI Taxonomy" id="151549"/>
    <lineage>
        <taxon>Eukaryota</taxon>
        <taxon>Metazoa</taxon>
        <taxon>Ecdysozoa</taxon>
        <taxon>Arthropoda</taxon>
        <taxon>Hexapoda</taxon>
        <taxon>Insecta</taxon>
        <taxon>Pterygota</taxon>
        <taxon>Neoptera</taxon>
        <taxon>Endopterygota</taxon>
        <taxon>Lepidoptera</taxon>
        <taxon>Glossata</taxon>
        <taxon>Ditrysia</taxon>
        <taxon>Tineoidea</taxon>
        <taxon>Psychidae</taxon>
        <taxon>Oiketicinae</taxon>
        <taxon>Eumeta</taxon>
    </lineage>
</organism>
<dbReference type="Pfam" id="PF00171">
    <property type="entry name" value="Aldedh"/>
    <property type="match status" value="1"/>
</dbReference>
<dbReference type="EC" id="1.2.1.3" evidence="4"/>
<evidence type="ECO:0000259" key="7">
    <source>
        <dbReference type="Pfam" id="PF00171"/>
    </source>
</evidence>
<dbReference type="PANTHER" id="PTHR11699">
    <property type="entry name" value="ALDEHYDE DEHYDROGENASE-RELATED"/>
    <property type="match status" value="1"/>
</dbReference>
<dbReference type="Gene3D" id="3.40.309.10">
    <property type="entry name" value="Aldehyde Dehydrogenase, Chain A, domain 2"/>
    <property type="match status" value="1"/>
</dbReference>
<evidence type="ECO:0000256" key="3">
    <source>
        <dbReference type="ARBA" id="ARBA00023027"/>
    </source>
</evidence>
<keyword evidence="3" id="KW-0520">NAD</keyword>
<dbReference type="EMBL" id="BGZK01001686">
    <property type="protein sequence ID" value="GBP84544.1"/>
    <property type="molecule type" value="Genomic_DNA"/>
</dbReference>
<evidence type="ECO:0000256" key="4">
    <source>
        <dbReference type="ARBA" id="ARBA00024226"/>
    </source>
</evidence>
<reference evidence="8 9" key="1">
    <citation type="journal article" date="2019" name="Commun. Biol.">
        <title>The bagworm genome reveals a unique fibroin gene that provides high tensile strength.</title>
        <authorList>
            <person name="Kono N."/>
            <person name="Nakamura H."/>
            <person name="Ohtoshi R."/>
            <person name="Tomita M."/>
            <person name="Numata K."/>
            <person name="Arakawa K."/>
        </authorList>
    </citation>
    <scope>NUCLEOTIDE SEQUENCE [LARGE SCALE GENOMIC DNA]</scope>
</reference>
<name>A0A4C1ZBP4_EUMVA</name>